<dbReference type="Proteomes" id="UP000275267">
    <property type="component" value="Unassembled WGS sequence"/>
</dbReference>
<keyword evidence="4" id="KW-1185">Reference proteome</keyword>
<evidence type="ECO:0000313" key="3">
    <source>
        <dbReference type="EMBL" id="RLM69799.1"/>
    </source>
</evidence>
<protein>
    <recommendedName>
        <fullName evidence="2">Myb-like domain-containing protein</fullName>
    </recommendedName>
</protein>
<feature type="domain" description="Myb-like" evidence="2">
    <location>
        <begin position="81"/>
        <end position="150"/>
    </location>
</feature>
<feature type="compositionally biased region" description="Polar residues" evidence="1">
    <location>
        <begin position="63"/>
        <end position="76"/>
    </location>
</feature>
<dbReference type="InterPro" id="IPR001005">
    <property type="entry name" value="SANT/Myb"/>
</dbReference>
<dbReference type="EMBL" id="PQIB02000014">
    <property type="protein sequence ID" value="RLM69799.1"/>
    <property type="molecule type" value="Genomic_DNA"/>
</dbReference>
<comment type="caution">
    <text evidence="3">The sequence shown here is derived from an EMBL/GenBank/DDBJ whole genome shotgun (WGS) entry which is preliminary data.</text>
</comment>
<name>A0A3L6Q4H6_PANMI</name>
<proteinExistence type="predicted"/>
<dbReference type="AlphaFoldDB" id="A0A3L6Q4H6"/>
<dbReference type="PANTHER" id="PTHR45224">
    <property type="entry name" value="OS01G0527900 PROTEIN-RELATED"/>
    <property type="match status" value="1"/>
</dbReference>
<organism evidence="3 4">
    <name type="scientific">Panicum miliaceum</name>
    <name type="common">Proso millet</name>
    <name type="synonym">Broomcorn millet</name>
    <dbReference type="NCBI Taxonomy" id="4540"/>
    <lineage>
        <taxon>Eukaryota</taxon>
        <taxon>Viridiplantae</taxon>
        <taxon>Streptophyta</taxon>
        <taxon>Embryophyta</taxon>
        <taxon>Tracheophyta</taxon>
        <taxon>Spermatophyta</taxon>
        <taxon>Magnoliopsida</taxon>
        <taxon>Liliopsida</taxon>
        <taxon>Poales</taxon>
        <taxon>Poaceae</taxon>
        <taxon>PACMAD clade</taxon>
        <taxon>Panicoideae</taxon>
        <taxon>Panicodae</taxon>
        <taxon>Paniceae</taxon>
        <taxon>Panicinae</taxon>
        <taxon>Panicum</taxon>
        <taxon>Panicum sect. Panicum</taxon>
    </lineage>
</organism>
<dbReference type="STRING" id="4540.A0A3L6Q4H6"/>
<dbReference type="PANTHER" id="PTHR45224:SF16">
    <property type="entry name" value="OS01G0527900 PROTEIN"/>
    <property type="match status" value="1"/>
</dbReference>
<gene>
    <name evidence="3" type="ORF">C2845_PM17G06960</name>
</gene>
<dbReference type="Gene3D" id="1.10.10.60">
    <property type="entry name" value="Homeodomain-like"/>
    <property type="match status" value="1"/>
</dbReference>
<dbReference type="PROSITE" id="PS50090">
    <property type="entry name" value="MYB_LIKE"/>
    <property type="match status" value="1"/>
</dbReference>
<feature type="region of interest" description="Disordered" evidence="1">
    <location>
        <begin position="57"/>
        <end position="88"/>
    </location>
</feature>
<dbReference type="CDD" id="cd00167">
    <property type="entry name" value="SANT"/>
    <property type="match status" value="1"/>
</dbReference>
<reference evidence="4" key="1">
    <citation type="journal article" date="2019" name="Nat. Commun.">
        <title>The genome of broomcorn millet.</title>
        <authorList>
            <person name="Zou C."/>
            <person name="Miki D."/>
            <person name="Li D."/>
            <person name="Tang Q."/>
            <person name="Xiao L."/>
            <person name="Rajput S."/>
            <person name="Deng P."/>
            <person name="Jia W."/>
            <person name="Huang R."/>
            <person name="Zhang M."/>
            <person name="Sun Y."/>
            <person name="Hu J."/>
            <person name="Fu X."/>
            <person name="Schnable P.S."/>
            <person name="Li F."/>
            <person name="Zhang H."/>
            <person name="Feng B."/>
            <person name="Zhu X."/>
            <person name="Liu R."/>
            <person name="Schnable J.C."/>
            <person name="Zhu J.-K."/>
            <person name="Zhang H."/>
        </authorList>
    </citation>
    <scope>NUCLEOTIDE SEQUENCE [LARGE SCALE GENOMIC DNA]</scope>
</reference>
<evidence type="ECO:0000313" key="4">
    <source>
        <dbReference type="Proteomes" id="UP000275267"/>
    </source>
</evidence>
<sequence>MPPYQSFRGFHHGNPYEGNFNFSPGVVFGRGAASEGALSQSPVESMVFGHGVAGSPASPISLAPQSSDVNSQAWSDNSDEEKKGGRMNWTEEEDLKLVSAWLHNSIDSVKGNAQKGNDFWKKIVVEFNSHVSVDRQRTVAQCKTHYTKTNKLKFISMGVGSK</sequence>
<evidence type="ECO:0000256" key="1">
    <source>
        <dbReference type="SAM" id="MobiDB-lite"/>
    </source>
</evidence>
<evidence type="ECO:0000259" key="2">
    <source>
        <dbReference type="PROSITE" id="PS50090"/>
    </source>
</evidence>
<accession>A0A3L6Q4H6</accession>
<dbReference type="OrthoDB" id="684302at2759"/>